<accession>A0ABR2FI66</accession>
<protein>
    <submittedName>
        <fullName evidence="1">Uncharacterized protein</fullName>
    </submittedName>
</protein>
<proteinExistence type="predicted"/>
<comment type="caution">
    <text evidence="1">The sequence shown here is derived from an EMBL/GenBank/DDBJ whole genome shotgun (WGS) entry which is preliminary data.</text>
</comment>
<name>A0ABR2FI66_9ROSI</name>
<sequence length="130" mass="14688">MATPIVVLLSFRSFSSLVIVILQICGKKLVAELLPQLSRCLKLKIHLLSSKKRFKNLKVDELDKTKVWQLETLAGFRKCEEQDEELDELRACVERIGGVVLFWQSVGSISTISYANTFGVSGENIRRVGY</sequence>
<dbReference type="Proteomes" id="UP001472677">
    <property type="component" value="Unassembled WGS sequence"/>
</dbReference>
<keyword evidence="2" id="KW-1185">Reference proteome</keyword>
<evidence type="ECO:0000313" key="2">
    <source>
        <dbReference type="Proteomes" id="UP001472677"/>
    </source>
</evidence>
<reference evidence="1 2" key="1">
    <citation type="journal article" date="2024" name="G3 (Bethesda)">
        <title>Genome assembly of Hibiscus sabdariffa L. provides insights into metabolisms of medicinal natural products.</title>
        <authorList>
            <person name="Kim T."/>
        </authorList>
    </citation>
    <scope>NUCLEOTIDE SEQUENCE [LARGE SCALE GENOMIC DNA]</scope>
    <source>
        <strain evidence="1">TK-2024</strain>
        <tissue evidence="1">Old leaves</tissue>
    </source>
</reference>
<evidence type="ECO:0000313" key="1">
    <source>
        <dbReference type="EMBL" id="KAK8580639.1"/>
    </source>
</evidence>
<dbReference type="EMBL" id="JBBPBM010000006">
    <property type="protein sequence ID" value="KAK8580639.1"/>
    <property type="molecule type" value="Genomic_DNA"/>
</dbReference>
<gene>
    <name evidence="1" type="ORF">V6N12_070900</name>
</gene>
<organism evidence="1 2">
    <name type="scientific">Hibiscus sabdariffa</name>
    <name type="common">roselle</name>
    <dbReference type="NCBI Taxonomy" id="183260"/>
    <lineage>
        <taxon>Eukaryota</taxon>
        <taxon>Viridiplantae</taxon>
        <taxon>Streptophyta</taxon>
        <taxon>Embryophyta</taxon>
        <taxon>Tracheophyta</taxon>
        <taxon>Spermatophyta</taxon>
        <taxon>Magnoliopsida</taxon>
        <taxon>eudicotyledons</taxon>
        <taxon>Gunneridae</taxon>
        <taxon>Pentapetalae</taxon>
        <taxon>rosids</taxon>
        <taxon>malvids</taxon>
        <taxon>Malvales</taxon>
        <taxon>Malvaceae</taxon>
        <taxon>Malvoideae</taxon>
        <taxon>Hibiscus</taxon>
    </lineage>
</organism>